<keyword evidence="3" id="KW-1185">Reference proteome</keyword>
<organism evidence="2 3">
    <name type="scientific">Pleurodeles waltl</name>
    <name type="common">Iberian ribbed newt</name>
    <dbReference type="NCBI Taxonomy" id="8319"/>
    <lineage>
        <taxon>Eukaryota</taxon>
        <taxon>Metazoa</taxon>
        <taxon>Chordata</taxon>
        <taxon>Craniata</taxon>
        <taxon>Vertebrata</taxon>
        <taxon>Euteleostomi</taxon>
        <taxon>Amphibia</taxon>
        <taxon>Batrachia</taxon>
        <taxon>Caudata</taxon>
        <taxon>Salamandroidea</taxon>
        <taxon>Salamandridae</taxon>
        <taxon>Pleurodelinae</taxon>
        <taxon>Pleurodeles</taxon>
    </lineage>
</organism>
<feature type="region of interest" description="Disordered" evidence="1">
    <location>
        <begin position="1"/>
        <end position="24"/>
    </location>
</feature>
<evidence type="ECO:0000256" key="1">
    <source>
        <dbReference type="SAM" id="MobiDB-lite"/>
    </source>
</evidence>
<evidence type="ECO:0000313" key="3">
    <source>
        <dbReference type="Proteomes" id="UP001066276"/>
    </source>
</evidence>
<evidence type="ECO:0000313" key="2">
    <source>
        <dbReference type="EMBL" id="KAJ1136102.1"/>
    </source>
</evidence>
<name>A0AAV7Q936_PLEWA</name>
<reference evidence="2" key="1">
    <citation type="journal article" date="2022" name="bioRxiv">
        <title>Sequencing and chromosome-scale assembly of the giantPleurodeles waltlgenome.</title>
        <authorList>
            <person name="Brown T."/>
            <person name="Elewa A."/>
            <person name="Iarovenko S."/>
            <person name="Subramanian E."/>
            <person name="Araus A.J."/>
            <person name="Petzold A."/>
            <person name="Susuki M."/>
            <person name="Suzuki K.-i.T."/>
            <person name="Hayashi T."/>
            <person name="Toyoda A."/>
            <person name="Oliveira C."/>
            <person name="Osipova E."/>
            <person name="Leigh N.D."/>
            <person name="Simon A."/>
            <person name="Yun M.H."/>
        </authorList>
    </citation>
    <scope>NUCLEOTIDE SEQUENCE</scope>
    <source>
        <strain evidence="2">20211129_DDA</strain>
        <tissue evidence="2">Liver</tissue>
    </source>
</reference>
<sequence>MRFGTSVSPRLSMVTTGEEGRGLTSCFSSSDPPPFYQRLSATVMPLGVSVSLGCGDAAVPSFALLHFPADHQVALESALTCTNMYRHNSPGSF</sequence>
<accession>A0AAV7Q936</accession>
<dbReference type="EMBL" id="JANPWB010000010">
    <property type="protein sequence ID" value="KAJ1136102.1"/>
    <property type="molecule type" value="Genomic_DNA"/>
</dbReference>
<dbReference type="AlphaFoldDB" id="A0AAV7Q936"/>
<proteinExistence type="predicted"/>
<gene>
    <name evidence="2" type="ORF">NDU88_002520</name>
</gene>
<dbReference type="Proteomes" id="UP001066276">
    <property type="component" value="Chromosome 6"/>
</dbReference>
<feature type="compositionally biased region" description="Polar residues" evidence="1">
    <location>
        <begin position="1"/>
        <end position="15"/>
    </location>
</feature>
<comment type="caution">
    <text evidence="2">The sequence shown here is derived from an EMBL/GenBank/DDBJ whole genome shotgun (WGS) entry which is preliminary data.</text>
</comment>
<protein>
    <submittedName>
        <fullName evidence="2">Uncharacterized protein</fullName>
    </submittedName>
</protein>